<gene>
    <name evidence="2" type="ORF">PCOR1329_LOCUS63920</name>
</gene>
<feature type="compositionally biased region" description="Gly residues" evidence="1">
    <location>
        <begin position="481"/>
        <end position="490"/>
    </location>
</feature>
<feature type="region of interest" description="Disordered" evidence="1">
    <location>
        <begin position="465"/>
        <end position="490"/>
    </location>
</feature>
<comment type="caution">
    <text evidence="2">The sequence shown here is derived from an EMBL/GenBank/DDBJ whole genome shotgun (WGS) entry which is preliminary data.</text>
</comment>
<organism evidence="2 3">
    <name type="scientific">Prorocentrum cordatum</name>
    <dbReference type="NCBI Taxonomy" id="2364126"/>
    <lineage>
        <taxon>Eukaryota</taxon>
        <taxon>Sar</taxon>
        <taxon>Alveolata</taxon>
        <taxon>Dinophyceae</taxon>
        <taxon>Prorocentrales</taxon>
        <taxon>Prorocentraceae</taxon>
        <taxon>Prorocentrum</taxon>
    </lineage>
</organism>
<sequence length="490" mass="52268">AVTNYLDHSKPSLDSLADMVFGSMRQEGSEAAILVCDEIVVLRAVVWDLALKSYVGCAKNGKFLLSAEEYKTTQFKQDDLARLAKFTAVLPLGTGGIRVLSTRPGKATGADEMAFNAANLQRAKEAAQRHGVTLLGGCNDGIAKEKAGGFLVGLDVKRQSKCGRGSMSSGRTASPSGGWLISSIRTFLLVGARMDCARVVDVFSDIRAQMLYRALPHFSALLGSGVPVAEILGTSLYTRAIMWIEVGVLSQVGTFSRRDRIRLVISGTILATSFHNARTTNINFFGDGLPASLAMCSELMKSGFKMGAMSRTDAHMSYGGALSAKSGDYLADPGVTDDEYMGLFHEAVAAIRPVLLRLGWAEAEMSPLCREFGSMRELGSSGATAPPLSRVAPAQALDWKTAETMTATKKDDDWTHIHEHCKTTDDPEGFEALSAQEQRLRVAASTIQAAAGDLVEPAEERIEKTLSVDSASAQADSRGDQGNGVVGELG</sequence>
<keyword evidence="3" id="KW-1185">Reference proteome</keyword>
<reference evidence="2" key="1">
    <citation type="submission" date="2023-10" db="EMBL/GenBank/DDBJ databases">
        <authorList>
            <person name="Chen Y."/>
            <person name="Shah S."/>
            <person name="Dougan E. K."/>
            <person name="Thang M."/>
            <person name="Chan C."/>
        </authorList>
    </citation>
    <scope>NUCLEOTIDE SEQUENCE [LARGE SCALE GENOMIC DNA]</scope>
</reference>
<protein>
    <submittedName>
        <fullName evidence="2">Uncharacterized protein</fullName>
    </submittedName>
</protein>
<dbReference type="Proteomes" id="UP001189429">
    <property type="component" value="Unassembled WGS sequence"/>
</dbReference>
<evidence type="ECO:0000313" key="2">
    <source>
        <dbReference type="EMBL" id="CAK0880909.1"/>
    </source>
</evidence>
<proteinExistence type="predicted"/>
<feature type="non-terminal residue" evidence="2">
    <location>
        <position position="1"/>
    </location>
</feature>
<evidence type="ECO:0000256" key="1">
    <source>
        <dbReference type="SAM" id="MobiDB-lite"/>
    </source>
</evidence>
<accession>A0ABN9W7E4</accession>
<name>A0ABN9W7E4_9DINO</name>
<evidence type="ECO:0000313" key="3">
    <source>
        <dbReference type="Proteomes" id="UP001189429"/>
    </source>
</evidence>
<feature type="non-terminal residue" evidence="2">
    <location>
        <position position="490"/>
    </location>
</feature>
<dbReference type="EMBL" id="CAUYUJ010018131">
    <property type="protein sequence ID" value="CAK0880909.1"/>
    <property type="molecule type" value="Genomic_DNA"/>
</dbReference>